<dbReference type="Gene3D" id="1.20.1720.10">
    <property type="entry name" value="Multidrug resistance protein D"/>
    <property type="match status" value="1"/>
</dbReference>
<feature type="transmembrane region" description="Helical" evidence="5">
    <location>
        <begin position="86"/>
        <end position="105"/>
    </location>
</feature>
<feature type="transmembrane region" description="Helical" evidence="5">
    <location>
        <begin position="220"/>
        <end position="241"/>
    </location>
</feature>
<feature type="transmembrane region" description="Helical" evidence="5">
    <location>
        <begin position="117"/>
        <end position="141"/>
    </location>
</feature>
<keyword evidence="4 5" id="KW-0472">Membrane</keyword>
<proteinExistence type="predicted"/>
<dbReference type="InterPro" id="IPR036259">
    <property type="entry name" value="MFS_trans_sf"/>
</dbReference>
<evidence type="ECO:0000313" key="8">
    <source>
        <dbReference type="Proteomes" id="UP000078237"/>
    </source>
</evidence>
<sequence>MGFLGPLAGGIYLPALPVLEEEFAVSGTAINATVSVFMAFCAVSPLVFSMFADWKGRRPLYIVSMTIYLASNILMAALPANFGALVFLRMVQAFGCSSAISLGAGTIADTTEPARRGFYMSIFLLGPNLGPTLGPVLGGVITGQASWRWTFGVLAIAVGITLLATILALPETLRCRVGNARMYAERGLIQFPPRLVSQLAPESERGPPPPKPSLRALWQLAWYPPISISSVYTAILFANYFSMAVDLPIVLTNQYQWSVTAVGGGYLALGIAIITGSLLAGRFSDWRRGRTAKKAADGYVAPEGRLVDQVWGAIVCAAGSIMYGWVVGNNIHPAAAIAATFLTGLGMSSVLVVTFAFLTECVPQAAAGAMAIENMLRNPAAAIAAVVAPALVPRMGTGWYFTGFALLDIVTFGSGALGK</sequence>
<keyword evidence="3 5" id="KW-1133">Transmembrane helix</keyword>
<feature type="transmembrane region" description="Helical" evidence="5">
    <location>
        <begin position="147"/>
        <end position="169"/>
    </location>
</feature>
<evidence type="ECO:0000256" key="3">
    <source>
        <dbReference type="ARBA" id="ARBA00022989"/>
    </source>
</evidence>
<evidence type="ECO:0000256" key="5">
    <source>
        <dbReference type="SAM" id="Phobius"/>
    </source>
</evidence>
<evidence type="ECO:0000256" key="4">
    <source>
        <dbReference type="ARBA" id="ARBA00023136"/>
    </source>
</evidence>
<organism evidence="7 8">
    <name type="scientific">Madurella mycetomatis</name>
    <dbReference type="NCBI Taxonomy" id="100816"/>
    <lineage>
        <taxon>Eukaryota</taxon>
        <taxon>Fungi</taxon>
        <taxon>Dikarya</taxon>
        <taxon>Ascomycota</taxon>
        <taxon>Pezizomycotina</taxon>
        <taxon>Sordariomycetes</taxon>
        <taxon>Sordariomycetidae</taxon>
        <taxon>Sordariales</taxon>
        <taxon>Sordariales incertae sedis</taxon>
        <taxon>Madurella</taxon>
    </lineage>
</organism>
<dbReference type="PANTHER" id="PTHR23502:SF21">
    <property type="entry name" value="DITYROSINE TRANSPORTER 1"/>
    <property type="match status" value="1"/>
</dbReference>
<feature type="transmembrane region" description="Helical" evidence="5">
    <location>
        <begin position="334"/>
        <end position="362"/>
    </location>
</feature>
<gene>
    <name evidence="7" type="ORF">MMYC01_203748</name>
</gene>
<dbReference type="Proteomes" id="UP000078237">
    <property type="component" value="Unassembled WGS sequence"/>
</dbReference>
<dbReference type="SUPFAM" id="SSF103473">
    <property type="entry name" value="MFS general substrate transporter"/>
    <property type="match status" value="1"/>
</dbReference>
<feature type="transmembrane region" description="Helical" evidence="5">
    <location>
        <begin position="261"/>
        <end position="280"/>
    </location>
</feature>
<dbReference type="VEuPathDB" id="FungiDB:MMYC01_203748"/>
<accession>A0A175W8J3</accession>
<evidence type="ECO:0000313" key="7">
    <source>
        <dbReference type="EMBL" id="KXX79895.1"/>
    </source>
</evidence>
<dbReference type="EMBL" id="LCTW02000074">
    <property type="protein sequence ID" value="KXX79895.1"/>
    <property type="molecule type" value="Genomic_DNA"/>
</dbReference>
<protein>
    <submittedName>
        <fullName evidence="7">Dityrosine transporter 1</fullName>
    </submittedName>
</protein>
<evidence type="ECO:0000256" key="2">
    <source>
        <dbReference type="ARBA" id="ARBA00022692"/>
    </source>
</evidence>
<dbReference type="InterPro" id="IPR020846">
    <property type="entry name" value="MFS_dom"/>
</dbReference>
<dbReference type="GO" id="GO:0005275">
    <property type="term" value="F:amine transmembrane transporter activity"/>
    <property type="evidence" value="ECO:0007669"/>
    <property type="project" value="TreeGrafter"/>
</dbReference>
<dbReference type="GO" id="GO:0005886">
    <property type="term" value="C:plasma membrane"/>
    <property type="evidence" value="ECO:0007669"/>
    <property type="project" value="TreeGrafter"/>
</dbReference>
<dbReference type="Gene3D" id="1.20.1250.20">
    <property type="entry name" value="MFS general substrate transporter like domains"/>
    <property type="match status" value="1"/>
</dbReference>
<dbReference type="STRING" id="100816.A0A175W8J3"/>
<dbReference type="PANTHER" id="PTHR23502">
    <property type="entry name" value="MAJOR FACILITATOR SUPERFAMILY"/>
    <property type="match status" value="1"/>
</dbReference>
<dbReference type="InterPro" id="IPR011701">
    <property type="entry name" value="MFS"/>
</dbReference>
<dbReference type="Pfam" id="PF07690">
    <property type="entry name" value="MFS_1"/>
    <property type="match status" value="1"/>
</dbReference>
<dbReference type="PROSITE" id="PS50850">
    <property type="entry name" value="MFS"/>
    <property type="match status" value="1"/>
</dbReference>
<dbReference type="AlphaFoldDB" id="A0A175W8J3"/>
<feature type="transmembrane region" description="Helical" evidence="5">
    <location>
        <begin position="374"/>
        <end position="392"/>
    </location>
</feature>
<feature type="transmembrane region" description="Helical" evidence="5">
    <location>
        <begin position="310"/>
        <end position="328"/>
    </location>
</feature>
<reference evidence="7 8" key="1">
    <citation type="journal article" date="2016" name="Genome Announc.">
        <title>Genome Sequence of Madurella mycetomatis mm55, Isolated from a Human Mycetoma Case in Sudan.</title>
        <authorList>
            <person name="Smit S."/>
            <person name="Derks M.F."/>
            <person name="Bervoets S."/>
            <person name="Fahal A."/>
            <person name="van Leeuwen W."/>
            <person name="van Belkum A."/>
            <person name="van de Sande W.W."/>
        </authorList>
    </citation>
    <scope>NUCLEOTIDE SEQUENCE [LARGE SCALE GENOMIC DNA]</scope>
    <source>
        <strain evidence="8">mm55</strain>
    </source>
</reference>
<comment type="subcellular location">
    <subcellularLocation>
        <location evidence="1">Membrane</location>
        <topology evidence="1">Multi-pass membrane protein</topology>
    </subcellularLocation>
</comment>
<feature type="transmembrane region" description="Helical" evidence="5">
    <location>
        <begin position="60"/>
        <end position="80"/>
    </location>
</feature>
<comment type="caution">
    <text evidence="7">The sequence shown here is derived from an EMBL/GenBank/DDBJ whole genome shotgun (WGS) entry which is preliminary data.</text>
</comment>
<keyword evidence="8" id="KW-1185">Reference proteome</keyword>
<name>A0A175W8J3_9PEZI</name>
<feature type="domain" description="Major facilitator superfamily (MFS) profile" evidence="6">
    <location>
        <begin position="1"/>
        <end position="419"/>
    </location>
</feature>
<dbReference type="OrthoDB" id="3936150at2759"/>
<feature type="transmembrane region" description="Helical" evidence="5">
    <location>
        <begin position="23"/>
        <end position="48"/>
    </location>
</feature>
<keyword evidence="2 5" id="KW-0812">Transmembrane</keyword>
<evidence type="ECO:0000259" key="6">
    <source>
        <dbReference type="PROSITE" id="PS50850"/>
    </source>
</evidence>
<evidence type="ECO:0000256" key="1">
    <source>
        <dbReference type="ARBA" id="ARBA00004141"/>
    </source>
</evidence>